<comment type="caution">
    <text evidence="1">The sequence shown here is derived from an EMBL/GenBank/DDBJ whole genome shotgun (WGS) entry which is preliminary data.</text>
</comment>
<evidence type="ECO:0000313" key="2">
    <source>
        <dbReference type="Proteomes" id="UP000692954"/>
    </source>
</evidence>
<protein>
    <submittedName>
        <fullName evidence="1">Uncharacterized protein</fullName>
    </submittedName>
</protein>
<proteinExistence type="predicted"/>
<gene>
    <name evidence="1" type="ORF">PSON_ATCC_30995.1.T0490109</name>
</gene>
<dbReference type="Proteomes" id="UP000692954">
    <property type="component" value="Unassembled WGS sequence"/>
</dbReference>
<dbReference type="EMBL" id="CAJJDN010000049">
    <property type="protein sequence ID" value="CAD8085971.1"/>
    <property type="molecule type" value="Genomic_DNA"/>
</dbReference>
<organism evidence="1 2">
    <name type="scientific">Paramecium sonneborni</name>
    <dbReference type="NCBI Taxonomy" id="65129"/>
    <lineage>
        <taxon>Eukaryota</taxon>
        <taxon>Sar</taxon>
        <taxon>Alveolata</taxon>
        <taxon>Ciliophora</taxon>
        <taxon>Intramacronucleata</taxon>
        <taxon>Oligohymenophorea</taxon>
        <taxon>Peniculida</taxon>
        <taxon>Parameciidae</taxon>
        <taxon>Paramecium</taxon>
    </lineage>
</organism>
<accession>A0A8S1N7I2</accession>
<name>A0A8S1N7I2_9CILI</name>
<evidence type="ECO:0000313" key="1">
    <source>
        <dbReference type="EMBL" id="CAD8085971.1"/>
    </source>
</evidence>
<reference evidence="1" key="1">
    <citation type="submission" date="2021-01" db="EMBL/GenBank/DDBJ databases">
        <authorList>
            <consortium name="Genoscope - CEA"/>
            <person name="William W."/>
        </authorList>
    </citation>
    <scope>NUCLEOTIDE SEQUENCE</scope>
</reference>
<dbReference type="AlphaFoldDB" id="A0A8S1N7I2"/>
<sequence>MYSMKFSSKPNLQTSKSSKFSLITTQQRSPDSIKLMKLKQTCLIAKQSPKFKTERTKTFNFGESELKPLNKMENMKEKIGKSIILLQKTKGQKDISFQVKVEEMIDQMMKLCRVDIRIMKLLQQIKDEKEQKQHSQLKAMLFIIRQQNQIDQLKKRCSEYN</sequence>
<dbReference type="OrthoDB" id="307213at2759"/>
<keyword evidence="2" id="KW-1185">Reference proteome</keyword>